<feature type="transmembrane region" description="Helical" evidence="1">
    <location>
        <begin position="34"/>
        <end position="53"/>
    </location>
</feature>
<keyword evidence="1" id="KW-0472">Membrane</keyword>
<dbReference type="InterPro" id="IPR025443">
    <property type="entry name" value="DUF4307"/>
</dbReference>
<comment type="caution">
    <text evidence="2">The sequence shown here is derived from an EMBL/GenBank/DDBJ whole genome shotgun (WGS) entry which is preliminary data.</text>
</comment>
<keyword evidence="1" id="KW-1133">Transmembrane helix</keyword>
<name>A0ABV4GZ77_9ACTN</name>
<organism evidence="2 3">
    <name type="scientific">Kineococcus halophytocola</name>
    <dbReference type="NCBI Taxonomy" id="3234027"/>
    <lineage>
        <taxon>Bacteria</taxon>
        <taxon>Bacillati</taxon>
        <taxon>Actinomycetota</taxon>
        <taxon>Actinomycetes</taxon>
        <taxon>Kineosporiales</taxon>
        <taxon>Kineosporiaceae</taxon>
        <taxon>Kineococcus</taxon>
    </lineage>
</organism>
<evidence type="ECO:0000256" key="1">
    <source>
        <dbReference type="SAM" id="Phobius"/>
    </source>
</evidence>
<evidence type="ECO:0000313" key="3">
    <source>
        <dbReference type="Proteomes" id="UP001565927"/>
    </source>
</evidence>
<accession>A0ABV4GZ77</accession>
<evidence type="ECO:0000313" key="2">
    <source>
        <dbReference type="EMBL" id="MEZ0164618.1"/>
    </source>
</evidence>
<keyword evidence="3" id="KW-1185">Reference proteome</keyword>
<dbReference type="EMBL" id="JBGFTU010000007">
    <property type="protein sequence ID" value="MEZ0164618.1"/>
    <property type="molecule type" value="Genomic_DNA"/>
</dbReference>
<gene>
    <name evidence="2" type="ORF">AB2L27_07555</name>
</gene>
<dbReference type="Proteomes" id="UP001565927">
    <property type="component" value="Unassembled WGS sequence"/>
</dbReference>
<sequence>MSPSRPDVPADVLAQRYGRRPRVGRPWYRRPGPLAAAAVGGALVLAYGGWLAVAQSQGPSYTEISHRVIDDRTAQIRFSVTRPAGTQVRCQVHALDSSSSEVGLVQVDVPASEETSVQESVQVRTTSRAVTVGVESCSAVEP</sequence>
<keyword evidence="1" id="KW-0812">Transmembrane</keyword>
<dbReference type="RefSeq" id="WP_370440864.1">
    <property type="nucleotide sequence ID" value="NZ_JBGFTU010000007.1"/>
</dbReference>
<dbReference type="Pfam" id="PF14155">
    <property type="entry name" value="DUF4307"/>
    <property type="match status" value="1"/>
</dbReference>
<proteinExistence type="predicted"/>
<reference evidence="2 3" key="1">
    <citation type="submission" date="2024-07" db="EMBL/GenBank/DDBJ databases">
        <authorList>
            <person name="Thanompreechachai J."/>
            <person name="Duangmal K."/>
        </authorList>
    </citation>
    <scope>NUCLEOTIDE SEQUENCE [LARGE SCALE GENOMIC DNA]</scope>
    <source>
        <strain evidence="2 3">LSe6-4</strain>
    </source>
</reference>
<protein>
    <submittedName>
        <fullName evidence="2">DUF4307 domain-containing protein</fullName>
    </submittedName>
</protein>